<dbReference type="PANTHER" id="PTHR13710">
    <property type="entry name" value="DNA HELICASE RECQ FAMILY MEMBER"/>
    <property type="match status" value="1"/>
</dbReference>
<dbReference type="InterPro" id="IPR001650">
    <property type="entry name" value="Helicase_C-like"/>
</dbReference>
<dbReference type="InterPro" id="IPR027417">
    <property type="entry name" value="P-loop_NTPase"/>
</dbReference>
<keyword evidence="9" id="KW-1185">Reference proteome</keyword>
<dbReference type="SMART" id="SM00490">
    <property type="entry name" value="HELICc"/>
    <property type="match status" value="1"/>
</dbReference>
<keyword evidence="2" id="KW-0238">DNA-binding</keyword>
<dbReference type="GO" id="GO:0043138">
    <property type="term" value="F:3'-5' DNA helicase activity"/>
    <property type="evidence" value="ECO:0007669"/>
    <property type="project" value="UniProtKB-EC"/>
</dbReference>
<evidence type="ECO:0000256" key="5">
    <source>
        <dbReference type="ARBA" id="ARBA00034808"/>
    </source>
</evidence>
<dbReference type="SUPFAM" id="SSF52540">
    <property type="entry name" value="P-loop containing nucleoside triphosphate hydrolases"/>
    <property type="match status" value="1"/>
</dbReference>
<keyword evidence="3" id="KW-0413">Isomerase</keyword>
<dbReference type="Gene3D" id="3.40.50.300">
    <property type="entry name" value="P-loop containing nucleotide triphosphate hydrolases"/>
    <property type="match status" value="1"/>
</dbReference>
<comment type="catalytic activity">
    <reaction evidence="4">
        <text>Couples ATP hydrolysis with the unwinding of duplex DNA by translocating in the 3'-5' direction.</text>
        <dbReference type="EC" id="5.6.2.4"/>
    </reaction>
</comment>
<dbReference type="AlphaFoldDB" id="A0A7D9HE27"/>
<dbReference type="GO" id="GO:0003677">
    <property type="term" value="F:DNA binding"/>
    <property type="evidence" value="ECO:0007669"/>
    <property type="project" value="UniProtKB-KW"/>
</dbReference>
<dbReference type="OrthoDB" id="5981311at2759"/>
<dbReference type="Proteomes" id="UP001152795">
    <property type="component" value="Unassembled WGS sequence"/>
</dbReference>
<comment type="caution">
    <text evidence="8">The sequence shown here is derived from an EMBL/GenBank/DDBJ whole genome shotgun (WGS) entry which is preliminary data.</text>
</comment>
<reference evidence="8" key="1">
    <citation type="submission" date="2020-04" db="EMBL/GenBank/DDBJ databases">
        <authorList>
            <person name="Alioto T."/>
            <person name="Alioto T."/>
            <person name="Gomez Garrido J."/>
        </authorList>
    </citation>
    <scope>NUCLEOTIDE SEQUENCE</scope>
    <source>
        <strain evidence="8">A484AB</strain>
    </source>
</reference>
<evidence type="ECO:0000313" key="8">
    <source>
        <dbReference type="EMBL" id="CAB3982281.1"/>
    </source>
</evidence>
<organism evidence="8 9">
    <name type="scientific">Paramuricea clavata</name>
    <name type="common">Red gorgonian</name>
    <name type="synonym">Violescent sea-whip</name>
    <dbReference type="NCBI Taxonomy" id="317549"/>
    <lineage>
        <taxon>Eukaryota</taxon>
        <taxon>Metazoa</taxon>
        <taxon>Cnidaria</taxon>
        <taxon>Anthozoa</taxon>
        <taxon>Octocorallia</taxon>
        <taxon>Malacalcyonacea</taxon>
        <taxon>Plexauridae</taxon>
        <taxon>Paramuricea</taxon>
    </lineage>
</organism>
<proteinExistence type="inferred from homology"/>
<evidence type="ECO:0000256" key="3">
    <source>
        <dbReference type="ARBA" id="ARBA00023235"/>
    </source>
</evidence>
<dbReference type="GO" id="GO:0000724">
    <property type="term" value="P:double-strand break repair via homologous recombination"/>
    <property type="evidence" value="ECO:0007669"/>
    <property type="project" value="TreeGrafter"/>
</dbReference>
<dbReference type="EC" id="5.6.2.4" evidence="5"/>
<feature type="domain" description="Helicase C-terminal" evidence="7">
    <location>
        <begin position="74"/>
        <end position="236"/>
    </location>
</feature>
<dbReference type="PANTHER" id="PTHR13710:SF105">
    <property type="entry name" value="ATP-DEPENDENT DNA HELICASE Q1"/>
    <property type="match status" value="1"/>
</dbReference>
<dbReference type="GO" id="GO:0009378">
    <property type="term" value="F:four-way junction helicase activity"/>
    <property type="evidence" value="ECO:0007669"/>
    <property type="project" value="TreeGrafter"/>
</dbReference>
<evidence type="ECO:0000256" key="2">
    <source>
        <dbReference type="ARBA" id="ARBA00023125"/>
    </source>
</evidence>
<dbReference type="EMBL" id="CACRXK020000485">
    <property type="protein sequence ID" value="CAB3982281.1"/>
    <property type="molecule type" value="Genomic_DNA"/>
</dbReference>
<accession>A0A7D9HE27</accession>
<dbReference type="Pfam" id="PF00271">
    <property type="entry name" value="Helicase_C"/>
    <property type="match status" value="1"/>
</dbReference>
<dbReference type="GO" id="GO:0005694">
    <property type="term" value="C:chromosome"/>
    <property type="evidence" value="ECO:0007669"/>
    <property type="project" value="TreeGrafter"/>
</dbReference>
<evidence type="ECO:0000256" key="4">
    <source>
        <dbReference type="ARBA" id="ARBA00034617"/>
    </source>
</evidence>
<comment type="similarity">
    <text evidence="1">Belongs to the helicase family. RecQ subfamily.</text>
</comment>
<name>A0A7D9HE27_PARCT</name>
<evidence type="ECO:0000256" key="1">
    <source>
        <dbReference type="ARBA" id="ARBA00005446"/>
    </source>
</evidence>
<sequence>MLCAVFPNIPVLALTATANKVDRKYIKDSLGLKKCCEVTANPDRKNIFLEKYFRDGPDMDAIEGILKPIAQNLLLHKLSYPLTIIYLCLKWCGFAYRLFEYVLGVHQYFPEGSDAKLENRLFAQYHAPQTNSMKDQIIKQLRLPTSKVRVVFATVAMGMGVDIPSIHNIIHVSPPYTIRELFQEVGRAGRDGKASKTTLYYNNKDIGKKNRQMQDEVRDYCRNNESCLRVMLLKFLDVEEPQSLDPPHLCCRVCKEAYSCPKCTVHDDLLGLDMSENYVYHFCLSLLFV</sequence>
<gene>
    <name evidence="8" type="ORF">PACLA_8A049383</name>
</gene>
<evidence type="ECO:0000256" key="6">
    <source>
        <dbReference type="ARBA" id="ARBA00044566"/>
    </source>
</evidence>
<evidence type="ECO:0000313" key="9">
    <source>
        <dbReference type="Proteomes" id="UP001152795"/>
    </source>
</evidence>
<dbReference type="PROSITE" id="PS51194">
    <property type="entry name" value="HELICASE_CTER"/>
    <property type="match status" value="1"/>
</dbReference>
<dbReference type="GO" id="GO:0005737">
    <property type="term" value="C:cytoplasm"/>
    <property type="evidence" value="ECO:0007669"/>
    <property type="project" value="TreeGrafter"/>
</dbReference>
<protein>
    <recommendedName>
        <fullName evidence="5">DNA 3'-5' helicase</fullName>
        <ecNumber evidence="5">5.6.2.4</ecNumber>
    </recommendedName>
    <alternativeName>
        <fullName evidence="6">DNA 3'-5' helicase Q1</fullName>
    </alternativeName>
</protein>
<evidence type="ECO:0000259" key="7">
    <source>
        <dbReference type="PROSITE" id="PS51194"/>
    </source>
</evidence>